<dbReference type="GO" id="GO:0009424">
    <property type="term" value="C:bacterial-type flagellum hook"/>
    <property type="evidence" value="ECO:0007669"/>
    <property type="project" value="InterPro"/>
</dbReference>
<dbReference type="NCBIfam" id="TIGR02492">
    <property type="entry name" value="flgK_ends"/>
    <property type="match status" value="1"/>
</dbReference>
<protein>
    <recommendedName>
        <fullName evidence="4">Flagellar hook-associated protein 1</fullName>
    </recommendedName>
</protein>
<comment type="similarity">
    <text evidence="3">Belongs to the flagella basal body rod proteins family.</text>
</comment>
<dbReference type="PRINTS" id="PR01005">
    <property type="entry name" value="FLGHOOKAP1"/>
</dbReference>
<keyword evidence="10" id="KW-0282">Flagellum</keyword>
<dbReference type="RefSeq" id="WP_055067453.1">
    <property type="nucleotide sequence ID" value="NZ_CP173697.1"/>
</dbReference>
<evidence type="ECO:0000313" key="10">
    <source>
        <dbReference type="EMBL" id="CRL35995.1"/>
    </source>
</evidence>
<dbReference type="OrthoDB" id="9802553at2"/>
<sequence length="623" mass="69037">MPSQFFGLNIGASALSAFQTSVNTAANNVANVQTKGYTRQTANLSATDPIRVYTRYGSVGTGVEVTSVTQERNLYYDEKYWQSNSSRGFFEQKLYYVDQVQTIFRDDEQSQKGFSSIFSQMFKDLDTLKTQGEVKAVRNQFIHQAQSLCTYFNALSKSLTEIQEDTNEEIKASVDNINSIAEKISVLNKQINNIEVRGGHANELRDQRANLIDELSGIADVETKEFEVTNSNGQNLGGTNYRVYINGQTLVDGNDYRTLKCTSSKYLNNQMDAEGMYAITWEDTGMEFNAKGASANGSLKALFMIRDGNNNENMKGTVSDADLSSITIKIPDTKVNELSLANKGRIMVNNKFYYYDGWTAKVGENGVNSVTFKLAPESQMADQAEVDRVKGDGQSNYLTTGSSMDAMGIPYYQNQINEFLRNFTQAFNDIEKQGVTLDGDKMGAFFVGISPTGNTFGADAWDAKVQAAKKDGWTTDIELSSDGDSYYQFTATTLAVNSKSLKDPNYFATSTQITQGEAKYDTVEDLLKLQKDVRMFRGDSAETFLETLISDVTVDVNKTTTSSNNYSNLSTAIATQRTSVSGVDEDEEAMNLIKFQNAYNLASKVISVMSEMYDKLINETGVV</sequence>
<dbReference type="GO" id="GO:0005576">
    <property type="term" value="C:extracellular region"/>
    <property type="evidence" value="ECO:0007669"/>
    <property type="project" value="UniProtKB-SubCell"/>
</dbReference>
<dbReference type="EMBL" id="CVRR01000010">
    <property type="protein sequence ID" value="CRL35995.1"/>
    <property type="molecule type" value="Genomic_DNA"/>
</dbReference>
<dbReference type="InterPro" id="IPR010930">
    <property type="entry name" value="Flg_bb/hook_C_dom"/>
</dbReference>
<dbReference type="Proteomes" id="UP000049979">
    <property type="component" value="Unassembled WGS sequence"/>
</dbReference>
<dbReference type="GO" id="GO:0005198">
    <property type="term" value="F:structural molecule activity"/>
    <property type="evidence" value="ECO:0007669"/>
    <property type="project" value="InterPro"/>
</dbReference>
<feature type="domain" description="Flagellar basal-body/hook protein C-terminal" evidence="8">
    <location>
        <begin position="579"/>
        <end position="618"/>
    </location>
</feature>
<dbReference type="PANTHER" id="PTHR30033:SF1">
    <property type="entry name" value="FLAGELLAR HOOK-ASSOCIATED PROTEIN 1"/>
    <property type="match status" value="1"/>
</dbReference>
<evidence type="ECO:0000256" key="5">
    <source>
        <dbReference type="ARBA" id="ARBA00022525"/>
    </source>
</evidence>
<evidence type="ECO:0000256" key="6">
    <source>
        <dbReference type="ARBA" id="ARBA00023143"/>
    </source>
</evidence>
<dbReference type="GeneID" id="99748172"/>
<dbReference type="STRING" id="301302.ERS852420_02993"/>
<feature type="domain" description="Flagellar hook-associated protein FlgK helical" evidence="9">
    <location>
        <begin position="98"/>
        <end position="310"/>
    </location>
</feature>
<dbReference type="GO" id="GO:0044780">
    <property type="term" value="P:bacterial-type flagellum assembly"/>
    <property type="evidence" value="ECO:0007669"/>
    <property type="project" value="InterPro"/>
</dbReference>
<keyword evidence="6" id="KW-0975">Bacterial flagellum</keyword>
<evidence type="ECO:0000313" key="11">
    <source>
        <dbReference type="Proteomes" id="UP000049979"/>
    </source>
</evidence>
<keyword evidence="10" id="KW-0969">Cilium</keyword>
<dbReference type="PANTHER" id="PTHR30033">
    <property type="entry name" value="FLAGELLAR HOOK-ASSOCIATED PROTEIN 1"/>
    <property type="match status" value="1"/>
</dbReference>
<dbReference type="Pfam" id="PF00460">
    <property type="entry name" value="Flg_bb_rod"/>
    <property type="match status" value="1"/>
</dbReference>
<proteinExistence type="inferred from homology"/>
<gene>
    <name evidence="10" type="ORF">M72_25221</name>
</gene>
<evidence type="ECO:0000259" key="8">
    <source>
        <dbReference type="Pfam" id="PF06429"/>
    </source>
</evidence>
<keyword evidence="5" id="KW-0964">Secreted</keyword>
<dbReference type="InterPro" id="IPR053927">
    <property type="entry name" value="FlgK_helical"/>
</dbReference>
<evidence type="ECO:0000259" key="9">
    <source>
        <dbReference type="Pfam" id="PF22638"/>
    </source>
</evidence>
<organism evidence="10 11">
    <name type="scientific">Roseburia faecis</name>
    <dbReference type="NCBI Taxonomy" id="301302"/>
    <lineage>
        <taxon>Bacteria</taxon>
        <taxon>Bacillati</taxon>
        <taxon>Bacillota</taxon>
        <taxon>Clostridia</taxon>
        <taxon>Lachnospirales</taxon>
        <taxon>Lachnospiraceae</taxon>
        <taxon>Roseburia</taxon>
    </lineage>
</organism>
<dbReference type="Pfam" id="PF06429">
    <property type="entry name" value="Flg_bbr_C"/>
    <property type="match status" value="1"/>
</dbReference>
<evidence type="ECO:0000256" key="2">
    <source>
        <dbReference type="ARBA" id="ARBA00004613"/>
    </source>
</evidence>
<keyword evidence="10" id="KW-0966">Cell projection</keyword>
<comment type="subcellular location">
    <subcellularLocation>
        <location evidence="1">Bacterial flagellum</location>
    </subcellularLocation>
    <subcellularLocation>
        <location evidence="2">Secreted</location>
    </subcellularLocation>
</comment>
<evidence type="ECO:0000256" key="1">
    <source>
        <dbReference type="ARBA" id="ARBA00004365"/>
    </source>
</evidence>
<dbReference type="InterPro" id="IPR002371">
    <property type="entry name" value="FlgK"/>
</dbReference>
<dbReference type="SUPFAM" id="SSF64518">
    <property type="entry name" value="Phase 1 flagellin"/>
    <property type="match status" value="1"/>
</dbReference>
<evidence type="ECO:0000256" key="3">
    <source>
        <dbReference type="ARBA" id="ARBA00009677"/>
    </source>
</evidence>
<keyword evidence="11" id="KW-1185">Reference proteome</keyword>
<evidence type="ECO:0000256" key="4">
    <source>
        <dbReference type="ARBA" id="ARBA00016244"/>
    </source>
</evidence>
<feature type="domain" description="Flagellar basal body rod protein N-terminal" evidence="7">
    <location>
        <begin position="8"/>
        <end position="38"/>
    </location>
</feature>
<dbReference type="AlphaFoldDB" id="A0A0M6WHI9"/>
<accession>A0A0M6WHI9</accession>
<dbReference type="Pfam" id="PF22638">
    <property type="entry name" value="FlgK_D1"/>
    <property type="match status" value="1"/>
</dbReference>
<dbReference type="InterPro" id="IPR001444">
    <property type="entry name" value="Flag_bb_rod_N"/>
</dbReference>
<reference evidence="11" key="1">
    <citation type="submission" date="2015-05" db="EMBL/GenBank/DDBJ databases">
        <authorList>
            <consortium name="Pathogen Informatics"/>
        </authorList>
    </citation>
    <scope>NUCLEOTIDE SEQUENCE [LARGE SCALE GENOMIC DNA]</scope>
    <source>
        <strain evidence="11">M72</strain>
    </source>
</reference>
<evidence type="ECO:0000259" key="7">
    <source>
        <dbReference type="Pfam" id="PF00460"/>
    </source>
</evidence>
<name>A0A0M6WHI9_9FIRM</name>